<evidence type="ECO:0000313" key="3">
    <source>
        <dbReference type="EMBL" id="BAS28377.1"/>
    </source>
</evidence>
<protein>
    <recommendedName>
        <fullName evidence="2">RND related barrel-sandwich hybrid domain-containing protein</fullName>
    </recommendedName>
</protein>
<feature type="coiled-coil region" evidence="1">
    <location>
        <begin position="105"/>
        <end position="208"/>
    </location>
</feature>
<dbReference type="STRING" id="1555112.LIP_2547"/>
<organism evidence="3 4">
    <name type="scientific">Limnochorda pilosa</name>
    <dbReference type="NCBI Taxonomy" id="1555112"/>
    <lineage>
        <taxon>Bacteria</taxon>
        <taxon>Bacillati</taxon>
        <taxon>Bacillota</taxon>
        <taxon>Limnochordia</taxon>
        <taxon>Limnochordales</taxon>
        <taxon>Limnochordaceae</taxon>
        <taxon>Limnochorda</taxon>
    </lineage>
</organism>
<dbReference type="KEGG" id="lpil:LIP_2547"/>
<dbReference type="Proteomes" id="UP000065807">
    <property type="component" value="Chromosome"/>
</dbReference>
<accession>A0A0K2SMZ6</accession>
<dbReference type="RefSeq" id="WP_144440464.1">
    <property type="nucleotide sequence ID" value="NZ_AP014924.1"/>
</dbReference>
<reference evidence="4" key="1">
    <citation type="submission" date="2015-07" db="EMBL/GenBank/DDBJ databases">
        <title>Complete genome sequence and phylogenetic analysis of Limnochorda pilosa.</title>
        <authorList>
            <person name="Watanabe M."/>
            <person name="Kojima H."/>
            <person name="Fukui M."/>
        </authorList>
    </citation>
    <scope>NUCLEOTIDE SEQUENCE [LARGE SCALE GENOMIC DNA]</scope>
    <source>
        <strain evidence="4">HC45</strain>
    </source>
</reference>
<dbReference type="OrthoDB" id="1722186at2"/>
<keyword evidence="1" id="KW-0175">Coiled coil</keyword>
<dbReference type="InterPro" id="IPR058709">
    <property type="entry name" value="BSH_RND-rel"/>
</dbReference>
<evidence type="ECO:0000256" key="1">
    <source>
        <dbReference type="SAM" id="Coils"/>
    </source>
</evidence>
<sequence>MRRSWARLAVVLGAAALLLAFLVWTGRAGVRWAREALVRSVPAEKGAVEQRVGVDAWVLRREWVLRSPASGYLVPLARPGEHVPRSTVLAEVVDRIERAGLGQELEQIRAGIDRARRDLESLGREEAALSAEIQQQEESLGNQIAFALSFDREEELKALLDLREQIRAEQGERRAELEARRAQAEADRERLLERRAQVEARLASATDVIRAPEAGRFELRVDGLEEILTPEQVLDLAPGYLRGLRVQERSAATGDRVVAGQPVARLVDPQRVHVYVFLPSGHGLQVGRKLLFQAEGAERVAAAVREVRFFGDESGVLLELDAVPDALLDRRRTRGALILDRHEGVVVPTSALIRRGEATGVLVEAEGGRLFTGVQVKGHDAAWAAVSGVAEGSRVVVNPGLLGEEAAGAAPAGER</sequence>
<feature type="domain" description="RND related barrel-sandwich hybrid" evidence="2">
    <location>
        <begin position="62"/>
        <end position="268"/>
    </location>
</feature>
<dbReference type="AlphaFoldDB" id="A0A0K2SMZ6"/>
<evidence type="ECO:0000259" key="2">
    <source>
        <dbReference type="Pfam" id="PF26018"/>
    </source>
</evidence>
<keyword evidence="4" id="KW-1185">Reference proteome</keyword>
<evidence type="ECO:0000313" key="4">
    <source>
        <dbReference type="Proteomes" id="UP000065807"/>
    </source>
</evidence>
<reference evidence="4" key="2">
    <citation type="journal article" date="2016" name="Int. J. Syst. Evol. Microbiol.">
        <title>Complete genome sequence and cell structure of Limnochorda pilosa, a Gram-negative spore-former within the phylum Firmicutes.</title>
        <authorList>
            <person name="Watanabe M."/>
            <person name="Kojima H."/>
            <person name="Fukui M."/>
        </authorList>
    </citation>
    <scope>NUCLEOTIDE SEQUENCE [LARGE SCALE GENOMIC DNA]</scope>
    <source>
        <strain evidence="4">HC45</strain>
    </source>
</reference>
<name>A0A0K2SMZ6_LIMPI</name>
<dbReference type="Pfam" id="PF26018">
    <property type="entry name" value="BSH_RND_rel"/>
    <property type="match status" value="1"/>
</dbReference>
<gene>
    <name evidence="3" type="ORF">LIP_2547</name>
</gene>
<dbReference type="EMBL" id="AP014924">
    <property type="protein sequence ID" value="BAS28377.1"/>
    <property type="molecule type" value="Genomic_DNA"/>
</dbReference>
<dbReference type="Gene3D" id="2.40.420.20">
    <property type="match status" value="1"/>
</dbReference>
<proteinExistence type="predicted"/>